<dbReference type="Gene3D" id="3.30.1120.70">
    <property type="match status" value="1"/>
</dbReference>
<organism evidence="2 3">
    <name type="scientific">Martelella mediterranea</name>
    <dbReference type="NCBI Taxonomy" id="293089"/>
    <lineage>
        <taxon>Bacteria</taxon>
        <taxon>Pseudomonadati</taxon>
        <taxon>Pseudomonadota</taxon>
        <taxon>Alphaproteobacteria</taxon>
        <taxon>Hyphomicrobiales</taxon>
        <taxon>Aurantimonadaceae</taxon>
        <taxon>Martelella</taxon>
    </lineage>
</organism>
<gene>
    <name evidence="2" type="ORF">EDC90_100472</name>
</gene>
<feature type="region of interest" description="Disordered" evidence="1">
    <location>
        <begin position="362"/>
        <end position="388"/>
    </location>
</feature>
<reference evidence="2 3" key="1">
    <citation type="submission" date="2019-03" db="EMBL/GenBank/DDBJ databases">
        <title>Freshwater and sediment microbial communities from various areas in North America, analyzing microbe dynamics in response to fracking.</title>
        <authorList>
            <person name="Lamendella R."/>
        </authorList>
    </citation>
    <scope>NUCLEOTIDE SEQUENCE [LARGE SCALE GENOMIC DNA]</scope>
    <source>
        <strain evidence="2 3">175.2</strain>
    </source>
</reference>
<protein>
    <submittedName>
        <fullName evidence="2">HK97 family phage portal protein</fullName>
    </submittedName>
</protein>
<proteinExistence type="predicted"/>
<dbReference type="Gene3D" id="3.40.140.120">
    <property type="match status" value="1"/>
</dbReference>
<comment type="caution">
    <text evidence="2">The sequence shown here is derived from an EMBL/GenBank/DDBJ whole genome shotgun (WGS) entry which is preliminary data.</text>
</comment>
<dbReference type="Gene3D" id="1.20.1270.210">
    <property type="match status" value="1"/>
</dbReference>
<dbReference type="RefSeq" id="WP_132308853.1">
    <property type="nucleotide sequence ID" value="NZ_SMAR01000004.1"/>
</dbReference>
<dbReference type="InterPro" id="IPR006944">
    <property type="entry name" value="Phage/GTA_portal"/>
</dbReference>
<evidence type="ECO:0000313" key="3">
    <source>
        <dbReference type="Proteomes" id="UP000295097"/>
    </source>
</evidence>
<dbReference type="NCBIfam" id="TIGR01537">
    <property type="entry name" value="portal_HK97"/>
    <property type="match status" value="1"/>
</dbReference>
<keyword evidence="3" id="KW-1185">Reference proteome</keyword>
<sequence>MRLFSRKAKADVRAANIEDPKVKVSASNFLEFFGIRSGNLPSVTIENAMRVPAFSAAVTFLSGSLANLPLHAFRSGKDGAAQMKGGIQTLLNEAPNPQWTSYSWREYCWSQVFTSGRSLSWIERAGRSVVAIWPMEPGKVTIRRTGGRVSYSYEGRTYDAEDVIDIAFLRKPDMISSYAPVATGRNAIQLALAMNEYGSNFFANGGIPPLALTGPMPTGANAMKRAKEDIDRAIDYAREFGDSFFSIPPGYELKQVGFDPAKGQMTEARRFQIEEIARLFNLPPLFLQDLTHATLNNSEQQDLHLVKHVIAQWARNFEQEINLKLFGQMRNSRYAEHNLDALMRGDFKSRIEGLARGVQSGILTPNEAREKENRPNKPNGDTLYIQGATVPLGAVSKAPASSQSETNPTGE</sequence>
<dbReference type="AlphaFoldDB" id="A0A4R3P0X0"/>
<evidence type="ECO:0000313" key="2">
    <source>
        <dbReference type="EMBL" id="TCT42771.1"/>
    </source>
</evidence>
<dbReference type="OrthoDB" id="7592047at2"/>
<dbReference type="Pfam" id="PF04860">
    <property type="entry name" value="Phage_portal"/>
    <property type="match status" value="1"/>
</dbReference>
<dbReference type="Proteomes" id="UP000295097">
    <property type="component" value="Unassembled WGS sequence"/>
</dbReference>
<evidence type="ECO:0000256" key="1">
    <source>
        <dbReference type="SAM" id="MobiDB-lite"/>
    </source>
</evidence>
<dbReference type="EMBL" id="SMAR01000004">
    <property type="protein sequence ID" value="TCT42771.1"/>
    <property type="molecule type" value="Genomic_DNA"/>
</dbReference>
<accession>A0A4R3P0X0</accession>
<dbReference type="InterPro" id="IPR006427">
    <property type="entry name" value="Portal_HK97"/>
</dbReference>
<name>A0A4R3P0X0_9HYPH</name>